<feature type="transmembrane region" description="Helical" evidence="9">
    <location>
        <begin position="325"/>
        <end position="342"/>
    </location>
</feature>
<dbReference type="EMBL" id="AQGS01001127">
    <property type="protein sequence ID" value="EPS35544.1"/>
    <property type="molecule type" value="Genomic_DNA"/>
</dbReference>
<evidence type="ECO:0000256" key="2">
    <source>
        <dbReference type="ARBA" id="ARBA00008807"/>
    </source>
</evidence>
<feature type="transmembrane region" description="Helical" evidence="9">
    <location>
        <begin position="550"/>
        <end position="567"/>
    </location>
</feature>
<dbReference type="InterPro" id="IPR004813">
    <property type="entry name" value="OPT"/>
</dbReference>
<dbReference type="PANTHER" id="PTHR22601">
    <property type="entry name" value="ISP4 LIKE PROTEIN"/>
    <property type="match status" value="1"/>
</dbReference>
<dbReference type="GO" id="GO:0035673">
    <property type="term" value="F:oligopeptide transmembrane transporter activity"/>
    <property type="evidence" value="ECO:0007669"/>
    <property type="project" value="InterPro"/>
</dbReference>
<keyword evidence="8 9" id="KW-0472">Membrane</keyword>
<dbReference type="OMA" id="CALATEQ"/>
<keyword evidence="7 9" id="KW-1133">Transmembrane helix</keyword>
<feature type="transmembrane region" description="Helical" evidence="9">
    <location>
        <begin position="88"/>
        <end position="108"/>
    </location>
</feature>
<evidence type="ECO:0000256" key="1">
    <source>
        <dbReference type="ARBA" id="ARBA00004141"/>
    </source>
</evidence>
<comment type="subcellular location">
    <subcellularLocation>
        <location evidence="1">Membrane</location>
        <topology evidence="1">Multi-pass membrane protein</topology>
    </subcellularLocation>
</comment>
<dbReference type="Pfam" id="PF03169">
    <property type="entry name" value="OPT"/>
    <property type="match status" value="1"/>
</dbReference>
<comment type="caution">
    <text evidence="10">The sequence shown here is derived from an EMBL/GenBank/DDBJ whole genome shotgun (WGS) entry which is preliminary data.</text>
</comment>
<evidence type="ECO:0000256" key="6">
    <source>
        <dbReference type="ARBA" id="ARBA00022927"/>
    </source>
</evidence>
<accession>S7ZYL4</accession>
<evidence type="ECO:0000256" key="8">
    <source>
        <dbReference type="ARBA" id="ARBA00023136"/>
    </source>
</evidence>
<gene>
    <name evidence="10" type="ORF">H072_11046</name>
</gene>
<keyword evidence="4 9" id="KW-0812">Transmembrane</keyword>
<dbReference type="OrthoDB" id="9986677at2759"/>
<sequence>MADGTTPLEKARIDNISMDSKKNQFVISEHDDVAVGTVVELATSKDGYVDPEQAGLTADTTIETNLQLITKALDVSDDPTESPYTFRAFVVGLGIATFGAVIAEIFYFKPQTVTVNTIFLQIIAYVIGEVMALIPRWGRVGKFLNPGPWNQKEHVFATIMGSSAAVCALATEQLAVQALYYDQTPNPASAIFLLLSSQCLGYGFVGSMRKLFVYPTKMLWPTILPNASLFQTLHLNKAIAKKRLKVFWLVCGFIILWEMIPEYIFPLTAGISIFCLANQHSPVFTHLFGGSNGNEGLGLLSWCMDWQYVGTSSLVLPVNTLVNQLIGYIGCIILTIVAYYANVWNAKSFPFLAQALFSADGTLYNQTEILGANNEVDPEKLEAYGLPWFSTSNALSLLVFNIGVTAGIMHIICWNWNDIKDMFLWATPAGLKGIVTKLRSKDGLKFWKGSRSTEEFPGTEGDPHFAAMRAYKEAPTWWYTLILVIALILGVVCTYQQQTGLPWWGFLFSCFLSFVLLIFYAPIYGITGFYYQPVTAVQMIGGYMIPGKPVANMMFTLYGSNSMVQALSMLGDLKLSQYSKLPPQATFIAQVLGTCIGAIINWVMMNTIVKNQREILLSVQGSNIWSGQNIQSYNAQAIAWGGTSSKIFGRGGTYEMVPIGLALGIFVPLPFWVGHRYFPKLRLDYINTFIICTWLGWLSVGINSSLLPYFVFGFFAQFYLRRYRAVLFAKYNLIVTAAIGGGVQIIVFILTFAVFGGSGKSHDFPKWWGNNLDGNVDRCFRIETD</sequence>
<keyword evidence="6" id="KW-0653">Protein transport</keyword>
<feature type="transmembrane region" description="Helical" evidence="9">
    <location>
        <begin position="503"/>
        <end position="530"/>
    </location>
</feature>
<feature type="transmembrane region" description="Helical" evidence="9">
    <location>
        <begin position="477"/>
        <end position="497"/>
    </location>
</feature>
<name>S7ZYL4_DACHA</name>
<evidence type="ECO:0000256" key="3">
    <source>
        <dbReference type="ARBA" id="ARBA00022448"/>
    </source>
</evidence>
<dbReference type="GO" id="GO:0015031">
    <property type="term" value="P:protein transport"/>
    <property type="evidence" value="ECO:0007669"/>
    <property type="project" value="UniProtKB-KW"/>
</dbReference>
<reference evidence="10 11" key="1">
    <citation type="journal article" date="2013" name="PLoS Genet.">
        <title>Genomic mechanisms accounting for the adaptation to parasitism in nematode-trapping fungi.</title>
        <authorList>
            <person name="Meerupati T."/>
            <person name="Andersson K.M."/>
            <person name="Friman E."/>
            <person name="Kumar D."/>
            <person name="Tunlid A."/>
            <person name="Ahren D."/>
        </authorList>
    </citation>
    <scope>NUCLEOTIDE SEQUENCE [LARGE SCALE GENOMIC DNA]</scope>
    <source>
        <strain evidence="10 11">CBS 200.50</strain>
    </source>
</reference>
<evidence type="ECO:0000256" key="7">
    <source>
        <dbReference type="ARBA" id="ARBA00022989"/>
    </source>
</evidence>
<evidence type="ECO:0000256" key="5">
    <source>
        <dbReference type="ARBA" id="ARBA00022856"/>
    </source>
</evidence>
<dbReference type="HOGENOM" id="CLU_004965_3_0_1"/>
<evidence type="ECO:0008006" key="12">
    <source>
        <dbReference type="Google" id="ProtNLM"/>
    </source>
</evidence>
<feature type="transmembrane region" description="Helical" evidence="9">
    <location>
        <begin position="114"/>
        <end position="134"/>
    </location>
</feature>
<keyword evidence="3" id="KW-0813">Transport</keyword>
<feature type="transmembrane region" description="Helical" evidence="9">
    <location>
        <begin position="188"/>
        <end position="208"/>
    </location>
</feature>
<comment type="similarity">
    <text evidence="2">Belongs to the oligopeptide OPT transporter family.</text>
</comment>
<feature type="transmembrane region" description="Helical" evidence="9">
    <location>
        <begin position="299"/>
        <end position="318"/>
    </location>
</feature>
<feature type="transmembrane region" description="Helical" evidence="9">
    <location>
        <begin position="656"/>
        <end position="674"/>
    </location>
</feature>
<feature type="transmembrane region" description="Helical" evidence="9">
    <location>
        <begin position="155"/>
        <end position="176"/>
    </location>
</feature>
<feature type="transmembrane region" description="Helical" evidence="9">
    <location>
        <begin position="246"/>
        <end position="279"/>
    </location>
</feature>
<feature type="transmembrane region" description="Helical" evidence="9">
    <location>
        <begin position="731"/>
        <end position="755"/>
    </location>
</feature>
<evidence type="ECO:0000313" key="11">
    <source>
        <dbReference type="Proteomes" id="UP000015100"/>
    </source>
</evidence>
<dbReference type="NCBIfam" id="TIGR00728">
    <property type="entry name" value="OPT_sfam"/>
    <property type="match status" value="1"/>
</dbReference>
<evidence type="ECO:0000313" key="10">
    <source>
        <dbReference type="EMBL" id="EPS35544.1"/>
    </source>
</evidence>
<dbReference type="eggNOG" id="KOG2262">
    <property type="taxonomic scope" value="Eukaryota"/>
</dbReference>
<dbReference type="AlphaFoldDB" id="S7ZYL4"/>
<protein>
    <recommendedName>
        <fullName evidence="12">OPT superfamily oligopeptide transporter</fullName>
    </recommendedName>
</protein>
<evidence type="ECO:0000256" key="4">
    <source>
        <dbReference type="ARBA" id="ARBA00022692"/>
    </source>
</evidence>
<proteinExistence type="inferred from homology"/>
<organism evidence="10 11">
    <name type="scientific">Dactylellina haptotyla (strain CBS 200.50)</name>
    <name type="common">Nematode-trapping fungus</name>
    <name type="synonym">Monacrosporium haptotylum</name>
    <dbReference type="NCBI Taxonomy" id="1284197"/>
    <lineage>
        <taxon>Eukaryota</taxon>
        <taxon>Fungi</taxon>
        <taxon>Dikarya</taxon>
        <taxon>Ascomycota</taxon>
        <taxon>Pezizomycotina</taxon>
        <taxon>Orbiliomycetes</taxon>
        <taxon>Orbiliales</taxon>
        <taxon>Orbiliaceae</taxon>
        <taxon>Dactylellina</taxon>
    </lineage>
</organism>
<reference evidence="11" key="2">
    <citation type="submission" date="2013-04" db="EMBL/GenBank/DDBJ databases">
        <title>Genomic mechanisms accounting for the adaptation to parasitism in nematode-trapping fungi.</title>
        <authorList>
            <person name="Ahren D.G."/>
        </authorList>
    </citation>
    <scope>NUCLEOTIDE SEQUENCE [LARGE SCALE GENOMIC DNA]</scope>
    <source>
        <strain evidence="11">CBS 200.50</strain>
    </source>
</reference>
<dbReference type="InterPro" id="IPR004648">
    <property type="entry name" value="Oligpept_transpt"/>
</dbReference>
<dbReference type="Proteomes" id="UP000015100">
    <property type="component" value="Unassembled WGS sequence"/>
</dbReference>
<feature type="transmembrane region" description="Helical" evidence="9">
    <location>
        <begin position="694"/>
        <end position="719"/>
    </location>
</feature>
<keyword evidence="11" id="KW-1185">Reference proteome</keyword>
<feature type="transmembrane region" description="Helical" evidence="9">
    <location>
        <begin position="394"/>
        <end position="414"/>
    </location>
</feature>
<dbReference type="GO" id="GO:0016020">
    <property type="term" value="C:membrane"/>
    <property type="evidence" value="ECO:0007669"/>
    <property type="project" value="UniProtKB-SubCell"/>
</dbReference>
<feature type="transmembrane region" description="Helical" evidence="9">
    <location>
        <begin position="587"/>
        <end position="604"/>
    </location>
</feature>
<keyword evidence="5" id="KW-0571">Peptide transport</keyword>
<evidence type="ECO:0000256" key="9">
    <source>
        <dbReference type="SAM" id="Phobius"/>
    </source>
</evidence>